<dbReference type="SUPFAM" id="SSF56112">
    <property type="entry name" value="Protein kinase-like (PK-like)"/>
    <property type="match status" value="1"/>
</dbReference>
<evidence type="ECO:0000256" key="5">
    <source>
        <dbReference type="ARBA" id="ARBA00022777"/>
    </source>
</evidence>
<dbReference type="GO" id="GO:0004674">
    <property type="term" value="F:protein serine/threonine kinase activity"/>
    <property type="evidence" value="ECO:0007669"/>
    <property type="project" value="UniProtKB-KW"/>
</dbReference>
<evidence type="ECO:0000256" key="8">
    <source>
        <dbReference type="ARBA" id="ARBA00048679"/>
    </source>
</evidence>
<evidence type="ECO:0000256" key="1">
    <source>
        <dbReference type="ARBA" id="ARBA00012513"/>
    </source>
</evidence>
<keyword evidence="2" id="KW-0723">Serine/threonine-protein kinase</keyword>
<dbReference type="GO" id="GO:0005524">
    <property type="term" value="F:ATP binding"/>
    <property type="evidence" value="ECO:0007669"/>
    <property type="project" value="UniProtKB-KW"/>
</dbReference>
<organism evidence="9 10">
    <name type="scientific">Castilleja foliolosa</name>
    <dbReference type="NCBI Taxonomy" id="1961234"/>
    <lineage>
        <taxon>Eukaryota</taxon>
        <taxon>Viridiplantae</taxon>
        <taxon>Streptophyta</taxon>
        <taxon>Embryophyta</taxon>
        <taxon>Tracheophyta</taxon>
        <taxon>Spermatophyta</taxon>
        <taxon>Magnoliopsida</taxon>
        <taxon>eudicotyledons</taxon>
        <taxon>Gunneridae</taxon>
        <taxon>Pentapetalae</taxon>
        <taxon>asterids</taxon>
        <taxon>lamiids</taxon>
        <taxon>Lamiales</taxon>
        <taxon>Orobanchaceae</taxon>
        <taxon>Pedicularideae</taxon>
        <taxon>Castillejinae</taxon>
        <taxon>Castilleja</taxon>
    </lineage>
</organism>
<dbReference type="GO" id="GO:0005737">
    <property type="term" value="C:cytoplasm"/>
    <property type="evidence" value="ECO:0007669"/>
    <property type="project" value="UniProtKB-ARBA"/>
</dbReference>
<protein>
    <recommendedName>
        <fullName evidence="1">non-specific serine/threonine protein kinase</fullName>
        <ecNumber evidence="1">2.7.11.1</ecNumber>
    </recommendedName>
</protein>
<evidence type="ECO:0000256" key="6">
    <source>
        <dbReference type="ARBA" id="ARBA00022840"/>
    </source>
</evidence>
<keyword evidence="4" id="KW-0547">Nucleotide-binding</keyword>
<dbReference type="PANTHER" id="PTHR22983:SF6">
    <property type="entry name" value="SERINE_THREONINE-PROTEIN KINASE 36"/>
    <property type="match status" value="1"/>
</dbReference>
<reference evidence="10" key="1">
    <citation type="journal article" date="2024" name="IScience">
        <title>Strigolactones Initiate the Formation of Haustorium-like Structures in Castilleja.</title>
        <authorList>
            <person name="Buerger M."/>
            <person name="Peterson D."/>
            <person name="Chory J."/>
        </authorList>
    </citation>
    <scope>NUCLEOTIDE SEQUENCE [LARGE SCALE GENOMIC DNA]</scope>
</reference>
<dbReference type="EMBL" id="JAVIJP010000018">
    <property type="protein sequence ID" value="KAL3639380.1"/>
    <property type="molecule type" value="Genomic_DNA"/>
</dbReference>
<dbReference type="InterPro" id="IPR011009">
    <property type="entry name" value="Kinase-like_dom_sf"/>
</dbReference>
<dbReference type="PANTHER" id="PTHR22983">
    <property type="entry name" value="PROTEIN KINASE RELATED"/>
    <property type="match status" value="1"/>
</dbReference>
<evidence type="ECO:0000313" key="10">
    <source>
        <dbReference type="Proteomes" id="UP001632038"/>
    </source>
</evidence>
<dbReference type="AlphaFoldDB" id="A0ABD3DAP3"/>
<comment type="caution">
    <text evidence="9">The sequence shown here is derived from an EMBL/GenBank/DDBJ whole genome shotgun (WGS) entry which is preliminary data.</text>
</comment>
<evidence type="ECO:0000256" key="2">
    <source>
        <dbReference type="ARBA" id="ARBA00022527"/>
    </source>
</evidence>
<dbReference type="Gene3D" id="3.30.200.20">
    <property type="entry name" value="Phosphorylase Kinase, domain 1"/>
    <property type="match status" value="1"/>
</dbReference>
<accession>A0ABD3DAP3</accession>
<evidence type="ECO:0000313" key="9">
    <source>
        <dbReference type="EMBL" id="KAL3639380.1"/>
    </source>
</evidence>
<keyword evidence="10" id="KW-1185">Reference proteome</keyword>
<keyword evidence="5" id="KW-0418">Kinase</keyword>
<gene>
    <name evidence="9" type="ORF">CASFOL_017287</name>
</gene>
<dbReference type="Proteomes" id="UP001632038">
    <property type="component" value="Unassembled WGS sequence"/>
</dbReference>
<evidence type="ECO:0000256" key="4">
    <source>
        <dbReference type="ARBA" id="ARBA00022741"/>
    </source>
</evidence>
<name>A0ABD3DAP3_9LAMI</name>
<comment type="catalytic activity">
    <reaction evidence="7">
        <text>L-threonyl-[protein] + ATP = O-phospho-L-threonyl-[protein] + ADP + H(+)</text>
        <dbReference type="Rhea" id="RHEA:46608"/>
        <dbReference type="Rhea" id="RHEA-COMP:11060"/>
        <dbReference type="Rhea" id="RHEA-COMP:11605"/>
        <dbReference type="ChEBI" id="CHEBI:15378"/>
        <dbReference type="ChEBI" id="CHEBI:30013"/>
        <dbReference type="ChEBI" id="CHEBI:30616"/>
        <dbReference type="ChEBI" id="CHEBI:61977"/>
        <dbReference type="ChEBI" id="CHEBI:456216"/>
        <dbReference type="EC" id="2.7.11.1"/>
    </reaction>
</comment>
<evidence type="ECO:0000256" key="3">
    <source>
        <dbReference type="ARBA" id="ARBA00022679"/>
    </source>
</evidence>
<evidence type="ECO:0000256" key="7">
    <source>
        <dbReference type="ARBA" id="ARBA00047899"/>
    </source>
</evidence>
<dbReference type="EC" id="2.7.11.1" evidence="1"/>
<sequence>MPVFIIDFLINGFRNYSVENYHVIELVGEGAFGKLYKGRRKFTGQRF</sequence>
<comment type="catalytic activity">
    <reaction evidence="8">
        <text>L-seryl-[protein] + ATP = O-phospho-L-seryl-[protein] + ADP + H(+)</text>
        <dbReference type="Rhea" id="RHEA:17989"/>
        <dbReference type="Rhea" id="RHEA-COMP:9863"/>
        <dbReference type="Rhea" id="RHEA-COMP:11604"/>
        <dbReference type="ChEBI" id="CHEBI:15378"/>
        <dbReference type="ChEBI" id="CHEBI:29999"/>
        <dbReference type="ChEBI" id="CHEBI:30616"/>
        <dbReference type="ChEBI" id="CHEBI:83421"/>
        <dbReference type="ChEBI" id="CHEBI:456216"/>
        <dbReference type="EC" id="2.7.11.1"/>
    </reaction>
</comment>
<keyword evidence="6" id="KW-0067">ATP-binding</keyword>
<keyword evidence="3" id="KW-0808">Transferase</keyword>
<proteinExistence type="predicted"/>